<dbReference type="InterPro" id="IPR000326">
    <property type="entry name" value="PAP2/HPO"/>
</dbReference>
<gene>
    <name evidence="3" type="ORF">S06H3_11909</name>
</gene>
<name>X1LEW1_9ZZZZ</name>
<feature type="transmembrane region" description="Helical" evidence="1">
    <location>
        <begin position="61"/>
        <end position="79"/>
    </location>
</feature>
<dbReference type="AlphaFoldDB" id="X1LEW1"/>
<keyword evidence="1" id="KW-0812">Transmembrane</keyword>
<dbReference type="SUPFAM" id="SSF48317">
    <property type="entry name" value="Acid phosphatase/Vanadium-dependent haloperoxidase"/>
    <property type="match status" value="1"/>
</dbReference>
<keyword evidence="1" id="KW-1133">Transmembrane helix</keyword>
<evidence type="ECO:0000313" key="3">
    <source>
        <dbReference type="EMBL" id="GAI04376.1"/>
    </source>
</evidence>
<dbReference type="EMBL" id="BARV01005857">
    <property type="protein sequence ID" value="GAI04376.1"/>
    <property type="molecule type" value="Genomic_DNA"/>
</dbReference>
<proteinExistence type="predicted"/>
<reference evidence="3" key="1">
    <citation type="journal article" date="2014" name="Front. Microbiol.">
        <title>High frequency of phylogenetically diverse reductive dehalogenase-homologous genes in deep subseafloor sedimentary metagenomes.</title>
        <authorList>
            <person name="Kawai M."/>
            <person name="Futagami T."/>
            <person name="Toyoda A."/>
            <person name="Takaki Y."/>
            <person name="Nishi S."/>
            <person name="Hori S."/>
            <person name="Arai W."/>
            <person name="Tsubouchi T."/>
            <person name="Morono Y."/>
            <person name="Uchiyama I."/>
            <person name="Ito T."/>
            <person name="Fujiyama A."/>
            <person name="Inagaki F."/>
            <person name="Takami H."/>
        </authorList>
    </citation>
    <scope>NUCLEOTIDE SEQUENCE</scope>
    <source>
        <strain evidence="3">Expedition CK06-06</strain>
    </source>
</reference>
<comment type="caution">
    <text evidence="3">The sequence shown here is derived from an EMBL/GenBank/DDBJ whole genome shotgun (WGS) entry which is preliminary data.</text>
</comment>
<feature type="non-terminal residue" evidence="3">
    <location>
        <position position="1"/>
    </location>
</feature>
<accession>X1LEW1</accession>
<keyword evidence="1" id="KW-0472">Membrane</keyword>
<feature type="domain" description="Phosphatidic acid phosphatase type 2/haloperoxidase" evidence="2">
    <location>
        <begin position="10"/>
        <end position="78"/>
    </location>
</feature>
<dbReference type="Pfam" id="PF01569">
    <property type="entry name" value="PAP2"/>
    <property type="match status" value="1"/>
</dbReference>
<dbReference type="InterPro" id="IPR036938">
    <property type="entry name" value="PAP2/HPO_sf"/>
</dbReference>
<dbReference type="Gene3D" id="1.20.144.10">
    <property type="entry name" value="Phosphatidic acid phosphatase type 2/haloperoxidase"/>
    <property type="match status" value="1"/>
</dbReference>
<evidence type="ECO:0000259" key="2">
    <source>
        <dbReference type="Pfam" id="PF01569"/>
    </source>
</evidence>
<feature type="transmembrane region" description="Helical" evidence="1">
    <location>
        <begin position="6"/>
        <end position="27"/>
    </location>
</feature>
<feature type="transmembrane region" description="Helical" evidence="1">
    <location>
        <begin position="34"/>
        <end position="55"/>
    </location>
</feature>
<evidence type="ECO:0000256" key="1">
    <source>
        <dbReference type="SAM" id="Phobius"/>
    </source>
</evidence>
<sequence length="104" mass="11638">GLFNNTNLGGAAFPSSHVALALISFILNWRYNRYLVPAYLPLTILLFISTVYLYAHYFIDIPAGIVAGILLYLLVPLLLKPAKHLAARVDRFLAEKWHFPAVAL</sequence>
<protein>
    <recommendedName>
        <fullName evidence="2">Phosphatidic acid phosphatase type 2/haloperoxidase domain-containing protein</fullName>
    </recommendedName>
</protein>
<organism evidence="3">
    <name type="scientific">marine sediment metagenome</name>
    <dbReference type="NCBI Taxonomy" id="412755"/>
    <lineage>
        <taxon>unclassified sequences</taxon>
        <taxon>metagenomes</taxon>
        <taxon>ecological metagenomes</taxon>
    </lineage>
</organism>